<accession>A0A9W7ZR61</accession>
<protein>
    <submittedName>
        <fullName evidence="1">Uncharacterized protein</fullName>
    </submittedName>
</protein>
<dbReference type="EMBL" id="JANBPU010000491">
    <property type="protein sequence ID" value="KAJ1911079.1"/>
    <property type="molecule type" value="Genomic_DNA"/>
</dbReference>
<evidence type="ECO:0000313" key="1">
    <source>
        <dbReference type="EMBL" id="KAJ1911079.1"/>
    </source>
</evidence>
<sequence length="168" mass="18609">MLRSIFPRITGSLRGYTRVTFHQHELESLRSIFPIIAGPLRVCTRLTFQQHELELLRETLNGNSAKLKNPVQVSCTYQREDGTSGKVTRYIIFNQNEKDQFARLGRKLETPSPSPPTSACGNTISSCSDGGNGSKVVEFGKDVISDFSAALDSGVIRMKNDNEDGMNP</sequence>
<proteinExistence type="predicted"/>
<evidence type="ECO:0000313" key="2">
    <source>
        <dbReference type="Proteomes" id="UP001150538"/>
    </source>
</evidence>
<dbReference type="AlphaFoldDB" id="A0A9W7ZR61"/>
<feature type="non-terminal residue" evidence="1">
    <location>
        <position position="168"/>
    </location>
</feature>
<reference evidence="1" key="1">
    <citation type="submission" date="2022-07" db="EMBL/GenBank/DDBJ databases">
        <title>Phylogenomic reconstructions and comparative analyses of Kickxellomycotina fungi.</title>
        <authorList>
            <person name="Reynolds N.K."/>
            <person name="Stajich J.E."/>
            <person name="Barry K."/>
            <person name="Grigoriev I.V."/>
            <person name="Crous P."/>
            <person name="Smith M.E."/>
        </authorList>
    </citation>
    <scope>NUCLEOTIDE SEQUENCE</scope>
    <source>
        <strain evidence="1">NBRC 100468</strain>
    </source>
</reference>
<comment type="caution">
    <text evidence="1">The sequence shown here is derived from an EMBL/GenBank/DDBJ whole genome shotgun (WGS) entry which is preliminary data.</text>
</comment>
<gene>
    <name evidence="1" type="ORF">H4219_006051</name>
</gene>
<keyword evidence="2" id="KW-1185">Reference proteome</keyword>
<organism evidence="1 2">
    <name type="scientific">Mycoemilia scoparia</name>
    <dbReference type="NCBI Taxonomy" id="417184"/>
    <lineage>
        <taxon>Eukaryota</taxon>
        <taxon>Fungi</taxon>
        <taxon>Fungi incertae sedis</taxon>
        <taxon>Zoopagomycota</taxon>
        <taxon>Kickxellomycotina</taxon>
        <taxon>Kickxellomycetes</taxon>
        <taxon>Kickxellales</taxon>
        <taxon>Kickxellaceae</taxon>
        <taxon>Mycoemilia</taxon>
    </lineage>
</organism>
<dbReference type="Proteomes" id="UP001150538">
    <property type="component" value="Unassembled WGS sequence"/>
</dbReference>
<name>A0A9W7ZR61_9FUNG</name>